<dbReference type="PROSITE" id="PS50048">
    <property type="entry name" value="ZN2_CY6_FUNGAL_2"/>
    <property type="match status" value="1"/>
</dbReference>
<evidence type="ECO:0000256" key="2">
    <source>
        <dbReference type="ARBA" id="ARBA00023242"/>
    </source>
</evidence>
<dbReference type="InterPro" id="IPR007219">
    <property type="entry name" value="XnlR_reg_dom"/>
</dbReference>
<dbReference type="CDD" id="cd00067">
    <property type="entry name" value="GAL4"/>
    <property type="match status" value="1"/>
</dbReference>
<sequence length="574" mass="63010">MTSPGTDSAKAAARPSPLACTECRKKHLKCDAAVPICSRCTYKGLACSYTPSRRGCGARSRRLQSPRPTLPPTPGSEPTDYLPHGGQHRPPPMPYSGTAPTSDASSLSQRPQEASTPGSSSTTSSLRSEDEHLTNLYYSNFHPGHPILLPRSRCSDKTYPPYLRATVKLIGSYYAPGIASDPLQTILTETLRASDARSPEMVQTLLLYVLLLHSRYEPMEATACMSRAVEMAISLGMHTAEFAANQAQGDALYEESLRRTWWELYITDGYLAALHRNTSFRSNTVASTTLLPCEESAYAEGRITITPSTLEMFEDRLFSDEEWRFSSYCYRIDAVRILARVIAVSTNNAAKADTIQAIDNAIASWQLHLPNEKARLVSHGGEMDHLMFQAFTFIRCASIFLHFPRSELPITMPPAADVACAQQHMEQVSPTSTQHAVKALSASKELANLATLPAHDQSPLFICGLVFACIVQLSACCAYSHSDTQQNRDRVALIIGALKSLSRQWPIAQHVTQQLKRAANEIFKPRAVASIPTSSPGPSASDFATFPADLSWLDIFYSEGMQNQLLPEGEMTSI</sequence>
<dbReference type="GO" id="GO:0006351">
    <property type="term" value="P:DNA-templated transcription"/>
    <property type="evidence" value="ECO:0007669"/>
    <property type="project" value="InterPro"/>
</dbReference>
<dbReference type="PANTHER" id="PTHR47431:SF2">
    <property type="entry name" value="ZN(II)2CYS6 TRANSCRIPTION FACTOR (EUROFUNG)"/>
    <property type="match status" value="1"/>
</dbReference>
<evidence type="ECO:0000313" key="5">
    <source>
        <dbReference type="EMBL" id="UJO19238.1"/>
    </source>
</evidence>
<dbReference type="CDD" id="cd12148">
    <property type="entry name" value="fungal_TF_MHR"/>
    <property type="match status" value="1"/>
</dbReference>
<gene>
    <name evidence="5" type="ORF">CLAFUR5_07430</name>
</gene>
<dbReference type="InterPro" id="IPR036864">
    <property type="entry name" value="Zn2-C6_fun-type_DNA-bd_sf"/>
</dbReference>
<dbReference type="OrthoDB" id="10067394at2759"/>
<organism evidence="5 6">
    <name type="scientific">Passalora fulva</name>
    <name type="common">Tomato leaf mold</name>
    <name type="synonym">Cladosporium fulvum</name>
    <dbReference type="NCBI Taxonomy" id="5499"/>
    <lineage>
        <taxon>Eukaryota</taxon>
        <taxon>Fungi</taxon>
        <taxon>Dikarya</taxon>
        <taxon>Ascomycota</taxon>
        <taxon>Pezizomycotina</taxon>
        <taxon>Dothideomycetes</taxon>
        <taxon>Dothideomycetidae</taxon>
        <taxon>Mycosphaerellales</taxon>
        <taxon>Mycosphaerellaceae</taxon>
        <taxon>Fulvia</taxon>
    </lineage>
</organism>
<evidence type="ECO:0000259" key="4">
    <source>
        <dbReference type="PROSITE" id="PS50048"/>
    </source>
</evidence>
<dbReference type="InterPro" id="IPR001138">
    <property type="entry name" value="Zn2Cys6_DnaBD"/>
</dbReference>
<dbReference type="Proteomes" id="UP000756132">
    <property type="component" value="Chromosome 6"/>
</dbReference>
<dbReference type="SMART" id="SM00906">
    <property type="entry name" value="Fungal_trans"/>
    <property type="match status" value="1"/>
</dbReference>
<dbReference type="PROSITE" id="PS00463">
    <property type="entry name" value="ZN2_CY6_FUNGAL_1"/>
    <property type="match status" value="1"/>
</dbReference>
<dbReference type="PANTHER" id="PTHR47431">
    <property type="entry name" value="ZN(II)2CYS6 TRANSCRIPTION FACTOR (EUROFUNG)-RELATED"/>
    <property type="match status" value="1"/>
</dbReference>
<dbReference type="Gene3D" id="4.10.240.10">
    <property type="entry name" value="Zn(2)-C6 fungal-type DNA-binding domain"/>
    <property type="match status" value="1"/>
</dbReference>
<dbReference type="SUPFAM" id="SSF57701">
    <property type="entry name" value="Zn2/Cys6 DNA-binding domain"/>
    <property type="match status" value="1"/>
</dbReference>
<feature type="compositionally biased region" description="Polar residues" evidence="3">
    <location>
        <begin position="98"/>
        <end position="114"/>
    </location>
</feature>
<dbReference type="Pfam" id="PF00172">
    <property type="entry name" value="Zn_clus"/>
    <property type="match status" value="1"/>
</dbReference>
<dbReference type="GO" id="GO:0008270">
    <property type="term" value="F:zinc ion binding"/>
    <property type="evidence" value="ECO:0007669"/>
    <property type="project" value="InterPro"/>
</dbReference>
<dbReference type="EMBL" id="CP090168">
    <property type="protein sequence ID" value="UJO19238.1"/>
    <property type="molecule type" value="Genomic_DNA"/>
</dbReference>
<evidence type="ECO:0000256" key="3">
    <source>
        <dbReference type="SAM" id="MobiDB-lite"/>
    </source>
</evidence>
<name>A0A9Q8UR03_PASFU</name>
<dbReference type="KEGG" id="ffu:CLAFUR5_07430"/>
<proteinExistence type="predicted"/>
<reference evidence="5" key="2">
    <citation type="journal article" date="2022" name="Microb. Genom.">
        <title>A chromosome-scale genome assembly of the tomato pathogen Cladosporium fulvum reveals a compartmentalized genome architecture and the presence of a dispensable chromosome.</title>
        <authorList>
            <person name="Zaccaron A.Z."/>
            <person name="Chen L.H."/>
            <person name="Samaras A."/>
            <person name="Stergiopoulos I."/>
        </authorList>
    </citation>
    <scope>NUCLEOTIDE SEQUENCE</scope>
    <source>
        <strain evidence="5">Race5_Kim</strain>
    </source>
</reference>
<evidence type="ECO:0000313" key="6">
    <source>
        <dbReference type="Proteomes" id="UP000756132"/>
    </source>
</evidence>
<accession>A0A9Q8UR03</accession>
<dbReference type="GO" id="GO:0003677">
    <property type="term" value="F:DNA binding"/>
    <property type="evidence" value="ECO:0007669"/>
    <property type="project" value="InterPro"/>
</dbReference>
<dbReference type="SMART" id="SM00066">
    <property type="entry name" value="GAL4"/>
    <property type="match status" value="1"/>
</dbReference>
<protein>
    <submittedName>
        <fullName evidence="5">C6 finger domain transcription factor iacK</fullName>
    </submittedName>
</protein>
<dbReference type="GO" id="GO:0000981">
    <property type="term" value="F:DNA-binding transcription factor activity, RNA polymerase II-specific"/>
    <property type="evidence" value="ECO:0007669"/>
    <property type="project" value="InterPro"/>
</dbReference>
<reference evidence="5" key="1">
    <citation type="submission" date="2021-12" db="EMBL/GenBank/DDBJ databases">
        <authorList>
            <person name="Zaccaron A."/>
            <person name="Stergiopoulos I."/>
        </authorList>
    </citation>
    <scope>NUCLEOTIDE SEQUENCE</scope>
    <source>
        <strain evidence="5">Race5_Kim</strain>
    </source>
</reference>
<keyword evidence="2" id="KW-0539">Nucleus</keyword>
<feature type="region of interest" description="Disordered" evidence="3">
    <location>
        <begin position="51"/>
        <end position="128"/>
    </location>
</feature>
<feature type="domain" description="Zn(2)-C6 fungal-type" evidence="4">
    <location>
        <begin position="19"/>
        <end position="49"/>
    </location>
</feature>
<feature type="compositionally biased region" description="Low complexity" evidence="3">
    <location>
        <begin position="115"/>
        <end position="126"/>
    </location>
</feature>
<keyword evidence="1" id="KW-0479">Metal-binding</keyword>
<dbReference type="AlphaFoldDB" id="A0A9Q8UR03"/>
<evidence type="ECO:0000256" key="1">
    <source>
        <dbReference type="ARBA" id="ARBA00022723"/>
    </source>
</evidence>
<dbReference type="GeneID" id="71987308"/>
<dbReference type="Pfam" id="PF04082">
    <property type="entry name" value="Fungal_trans"/>
    <property type="match status" value="1"/>
</dbReference>
<dbReference type="RefSeq" id="XP_047763604.1">
    <property type="nucleotide sequence ID" value="XM_047906578.1"/>
</dbReference>
<keyword evidence="6" id="KW-1185">Reference proteome</keyword>